<feature type="compositionally biased region" description="Basic and acidic residues" evidence="1">
    <location>
        <begin position="107"/>
        <end position="119"/>
    </location>
</feature>
<feature type="region of interest" description="Disordered" evidence="1">
    <location>
        <begin position="100"/>
        <end position="121"/>
    </location>
</feature>
<gene>
    <name evidence="3" type="ORF">PARMNEM_LOCUS14542</name>
</gene>
<dbReference type="AlphaFoldDB" id="A0AAV1LJ86"/>
<proteinExistence type="predicted"/>
<evidence type="ECO:0000256" key="2">
    <source>
        <dbReference type="SAM" id="SignalP"/>
    </source>
</evidence>
<dbReference type="Proteomes" id="UP001314205">
    <property type="component" value="Unassembled WGS sequence"/>
</dbReference>
<keyword evidence="4" id="KW-1185">Reference proteome</keyword>
<protein>
    <recommendedName>
        <fullName evidence="5">Seminal fluid protein</fullName>
    </recommendedName>
</protein>
<feature type="chain" id="PRO_5043819079" description="Seminal fluid protein" evidence="2">
    <location>
        <begin position="22"/>
        <end position="248"/>
    </location>
</feature>
<feature type="signal peptide" evidence="2">
    <location>
        <begin position="1"/>
        <end position="21"/>
    </location>
</feature>
<evidence type="ECO:0000313" key="4">
    <source>
        <dbReference type="Proteomes" id="UP001314205"/>
    </source>
</evidence>
<keyword evidence="2" id="KW-0732">Signal</keyword>
<sequence length="248" mass="27891">MLPPLLFGLLLVVNHLTLISSESDHDESFDEKIDSTSRLENENEHVLSLVQNTQDEILDVIEPERVQRSFESSTQSIVSGEFKTAEENLDIKSSTIDDRLKMLPGDENQRSDEASRNYEKSSLIYDKNNEIGSERSITKIDDEELNVNSHVTDKYLIPDIVDEKTKSDDEPSNKNLNFEMEVTNENSSEGITDVLPYTRRSMTFDTQDALLDSKARMAGSSDEIIKDPGTTVNSGFAVINTARPFGSY</sequence>
<name>A0AAV1LJ86_9NEOP</name>
<evidence type="ECO:0000313" key="3">
    <source>
        <dbReference type="EMBL" id="CAK1594990.1"/>
    </source>
</evidence>
<organism evidence="3 4">
    <name type="scientific">Parnassius mnemosyne</name>
    <name type="common">clouded apollo</name>
    <dbReference type="NCBI Taxonomy" id="213953"/>
    <lineage>
        <taxon>Eukaryota</taxon>
        <taxon>Metazoa</taxon>
        <taxon>Ecdysozoa</taxon>
        <taxon>Arthropoda</taxon>
        <taxon>Hexapoda</taxon>
        <taxon>Insecta</taxon>
        <taxon>Pterygota</taxon>
        <taxon>Neoptera</taxon>
        <taxon>Endopterygota</taxon>
        <taxon>Lepidoptera</taxon>
        <taxon>Glossata</taxon>
        <taxon>Ditrysia</taxon>
        <taxon>Papilionoidea</taxon>
        <taxon>Papilionidae</taxon>
        <taxon>Parnassiinae</taxon>
        <taxon>Parnassini</taxon>
        <taxon>Parnassius</taxon>
        <taxon>Driopa</taxon>
    </lineage>
</organism>
<accession>A0AAV1LJ86</accession>
<evidence type="ECO:0000256" key="1">
    <source>
        <dbReference type="SAM" id="MobiDB-lite"/>
    </source>
</evidence>
<dbReference type="EMBL" id="CAVLGL010000091">
    <property type="protein sequence ID" value="CAK1594990.1"/>
    <property type="molecule type" value="Genomic_DNA"/>
</dbReference>
<comment type="caution">
    <text evidence="3">The sequence shown here is derived from an EMBL/GenBank/DDBJ whole genome shotgun (WGS) entry which is preliminary data.</text>
</comment>
<evidence type="ECO:0008006" key="5">
    <source>
        <dbReference type="Google" id="ProtNLM"/>
    </source>
</evidence>
<reference evidence="3 4" key="1">
    <citation type="submission" date="2023-11" db="EMBL/GenBank/DDBJ databases">
        <authorList>
            <person name="Hedman E."/>
            <person name="Englund M."/>
            <person name="Stromberg M."/>
            <person name="Nyberg Akerstrom W."/>
            <person name="Nylinder S."/>
            <person name="Jareborg N."/>
            <person name="Kallberg Y."/>
            <person name="Kronander E."/>
        </authorList>
    </citation>
    <scope>NUCLEOTIDE SEQUENCE [LARGE SCALE GENOMIC DNA]</scope>
</reference>